<accession>A0ABP0CBF9</accession>
<feature type="compositionally biased region" description="Basic and acidic residues" evidence="1">
    <location>
        <begin position="204"/>
        <end position="219"/>
    </location>
</feature>
<feature type="region of interest" description="Disordered" evidence="1">
    <location>
        <begin position="1"/>
        <end position="58"/>
    </location>
</feature>
<protein>
    <recommendedName>
        <fullName evidence="4">Transcription factor domain-containing protein</fullName>
    </recommendedName>
</protein>
<proteinExistence type="predicted"/>
<keyword evidence="3" id="KW-1185">Reference proteome</keyword>
<dbReference type="EMBL" id="CAWUHC010000074">
    <property type="protein sequence ID" value="CAK7228811.1"/>
    <property type="molecule type" value="Genomic_DNA"/>
</dbReference>
<gene>
    <name evidence="2" type="ORF">SBRCBS47491_007034</name>
</gene>
<comment type="caution">
    <text evidence="2">The sequence shown here is derived from an EMBL/GenBank/DDBJ whole genome shotgun (WGS) entry which is preliminary data.</text>
</comment>
<sequence length="695" mass="74031">MANRPKELAGPGRTAIPSTPTPSRCASVYTAGNTDADDNTPHNGVGSSAGHVASAAAATGPTPVRIEWDLLPHELGSNGDATSVPILQQQQQSLYQQYSQQQQQYQSQHQSGLAVGDSFQDLFLFSTSEDYAWTTNHAPAAMPSVATFDWGFTDMPDTNMFEAIGALPPPPPPPPPQHTEPQIIAGASPTSTADASGSMTGRTPPDRDSEIVRALKAEEVDGQPNTGDLPNGSPEESAWPTVYYQPNTPVDPVDLPTVTRPSSPTSRVPTAALLSTFAAGSGTPSSSTGGGSLMTSSASINAQARMSMQVLAAYAHRPVWPLPDLANFPSIPSLTACVNCYLAHFAAWLPIVDSPRRSFRVDKAAPVLLMAMAAIGAVYASGGLEKLAFPIDELVRRQIVYIVSLPLVSVAVDVAEPGSPTGMLETRPTFGQMMAGLLDNGQLLEEPSDMGLGCLAYALYRLCLEAASAPSFLRKQQQQHTATAQNRLDQLARHVIDTPVSLTSLRLSCVALAHHAYLELTDVGLLSTIKVAAGRSGEQEQQAAQADVKRRLQMDPAGARCLFAHAAMLQCLLNRFTFDTPTEVIWTFDAALAMWAFLRFSGQSLEGQSVHSQQQPGGTPVTDHHVLLTWKPSPLLDDWVRSGQKRLSVQGIGNNDSGAITAASVLKGASERLEVMSWGLAAKYRVVLKGMLAQV</sequence>
<dbReference type="Proteomes" id="UP001642406">
    <property type="component" value="Unassembled WGS sequence"/>
</dbReference>
<feature type="compositionally biased region" description="Low complexity" evidence="1">
    <location>
        <begin position="44"/>
        <end position="58"/>
    </location>
</feature>
<name>A0ABP0CBF9_9PEZI</name>
<evidence type="ECO:0008006" key="4">
    <source>
        <dbReference type="Google" id="ProtNLM"/>
    </source>
</evidence>
<feature type="compositionally biased region" description="Pro residues" evidence="1">
    <location>
        <begin position="167"/>
        <end position="178"/>
    </location>
</feature>
<evidence type="ECO:0000313" key="2">
    <source>
        <dbReference type="EMBL" id="CAK7228811.1"/>
    </source>
</evidence>
<feature type="compositionally biased region" description="Polar residues" evidence="1">
    <location>
        <begin position="188"/>
        <end position="201"/>
    </location>
</feature>
<reference evidence="2 3" key="1">
    <citation type="submission" date="2024-01" db="EMBL/GenBank/DDBJ databases">
        <authorList>
            <person name="Allen C."/>
            <person name="Tagirdzhanova G."/>
        </authorList>
    </citation>
    <scope>NUCLEOTIDE SEQUENCE [LARGE SCALE GENOMIC DNA]</scope>
</reference>
<feature type="region of interest" description="Disordered" evidence="1">
    <location>
        <begin position="165"/>
        <end position="239"/>
    </location>
</feature>
<evidence type="ECO:0000313" key="3">
    <source>
        <dbReference type="Proteomes" id="UP001642406"/>
    </source>
</evidence>
<organism evidence="2 3">
    <name type="scientific">Sporothrix bragantina</name>
    <dbReference type="NCBI Taxonomy" id="671064"/>
    <lineage>
        <taxon>Eukaryota</taxon>
        <taxon>Fungi</taxon>
        <taxon>Dikarya</taxon>
        <taxon>Ascomycota</taxon>
        <taxon>Pezizomycotina</taxon>
        <taxon>Sordariomycetes</taxon>
        <taxon>Sordariomycetidae</taxon>
        <taxon>Ophiostomatales</taxon>
        <taxon>Ophiostomataceae</taxon>
        <taxon>Sporothrix</taxon>
    </lineage>
</organism>
<evidence type="ECO:0000256" key="1">
    <source>
        <dbReference type="SAM" id="MobiDB-lite"/>
    </source>
</evidence>